<dbReference type="EMBL" id="AP014880">
    <property type="protein sequence ID" value="BAW16693.1"/>
    <property type="molecule type" value="Genomic_DNA"/>
</dbReference>
<dbReference type="Proteomes" id="UP000217792">
    <property type="component" value="Chromosome"/>
</dbReference>
<dbReference type="Pfam" id="PF00480">
    <property type="entry name" value="ROK"/>
    <property type="match status" value="1"/>
</dbReference>
<comment type="similarity">
    <text evidence="1">Belongs to the ROK (NagC/XylR) family.</text>
</comment>
<gene>
    <name evidence="2" type="ORF">SITYG_07080</name>
</gene>
<dbReference type="PANTHER" id="PTHR18964">
    <property type="entry name" value="ROK (REPRESSOR, ORF, KINASE) FAMILY"/>
    <property type="match status" value="1"/>
</dbReference>
<dbReference type="InterPro" id="IPR043129">
    <property type="entry name" value="ATPase_NBD"/>
</dbReference>
<evidence type="ECO:0000313" key="3">
    <source>
        <dbReference type="Proteomes" id="UP000217792"/>
    </source>
</evidence>
<dbReference type="CDD" id="cd24152">
    <property type="entry name" value="ASKHA_NBD_ROK-like"/>
    <property type="match status" value="1"/>
</dbReference>
<dbReference type="RefSeq" id="WP_004233845.1">
    <property type="nucleotide sequence ID" value="NZ_AP014880.1"/>
</dbReference>
<dbReference type="AlphaFoldDB" id="A0AAD1FJ42"/>
<evidence type="ECO:0000256" key="1">
    <source>
        <dbReference type="ARBA" id="ARBA00006479"/>
    </source>
</evidence>
<evidence type="ECO:0000313" key="2">
    <source>
        <dbReference type="EMBL" id="BAW16693.1"/>
    </source>
</evidence>
<dbReference type="Gene3D" id="3.30.420.40">
    <property type="match status" value="2"/>
</dbReference>
<dbReference type="InterPro" id="IPR000600">
    <property type="entry name" value="ROK"/>
</dbReference>
<name>A0AAD1FJ42_STRIT</name>
<sequence>MVIATVDIGGTGIKFAAMSKEGKIVEKQNIATPDNLDDLLAWLDSCLSKRDYQGIAMSVPGAVDRATGIIGGISAVPYIHGFSWYDKLASYGLPVRLENDANCVGLSELLAHPELENAACVVIGTGIGGALILNGRLHRGKHYLGGEFGYMLLSEPAETLGNWSLLASTGSLVRSVQASTDSQDWNGKKIYQAAATGDETCQAAIEQMNRNLAKGLLNIQYLFDPDVISLGGSISQNPDFIKGVRSAIAYYVNRYEEYSVSPEILACTYQGEANLYGALVNWLQEEGQWPHS</sequence>
<proteinExistence type="inferred from homology"/>
<protein>
    <submittedName>
        <fullName evidence="2">ROK family protein</fullName>
    </submittedName>
</protein>
<accession>A0AAD1FJ42</accession>
<dbReference type="OMA" id="YRAGDTH"/>
<dbReference type="PANTHER" id="PTHR18964:SF170">
    <property type="entry name" value="SUGAR KINASE"/>
    <property type="match status" value="1"/>
</dbReference>
<organism evidence="2 3">
    <name type="scientific">Streptococcus intermedius</name>
    <dbReference type="NCBI Taxonomy" id="1338"/>
    <lineage>
        <taxon>Bacteria</taxon>
        <taxon>Bacillati</taxon>
        <taxon>Bacillota</taxon>
        <taxon>Bacilli</taxon>
        <taxon>Lactobacillales</taxon>
        <taxon>Streptococcaceae</taxon>
        <taxon>Streptococcus</taxon>
        <taxon>Streptococcus anginosus group</taxon>
    </lineage>
</organism>
<dbReference type="GeneID" id="57844454"/>
<dbReference type="SUPFAM" id="SSF53067">
    <property type="entry name" value="Actin-like ATPase domain"/>
    <property type="match status" value="1"/>
</dbReference>
<reference evidence="2 3" key="1">
    <citation type="journal article" date="2017" name="Infect. Immun.">
        <title>Characterization of the Pathogenicity of Streptococcus intermedius TYG1620 Isolated from a Human Brain Abscess Based on the Complete Genome Sequence with Transcriptome Analysis and Transposon Mutagenesis in a Murine Subcutaneous Abscess Model.</title>
        <authorList>
            <person name="Hasegawa N."/>
            <person name="Sekizuka T."/>
            <person name="Sugi Y."/>
            <person name="Kawakami N."/>
            <person name="Ogasawara Y."/>
            <person name="Kato K."/>
            <person name="Yamashita A."/>
            <person name="Takeuchi F."/>
            <person name="Kuroda M."/>
        </authorList>
    </citation>
    <scope>NUCLEOTIDE SEQUENCE [LARGE SCALE GENOMIC DNA]</scope>
    <source>
        <strain evidence="2 3">TYG1620</strain>
    </source>
</reference>